<dbReference type="Proteomes" id="UP000324585">
    <property type="component" value="Unassembled WGS sequence"/>
</dbReference>
<sequence length="309" mass="34868">MFLHRCCAMDRDFRDRPRQLGDPRNPPLSPPQKLPGQRQQLPPQPLEQRHQLPHLQPPPPPPPLQQSHEWHQAEPAPAEAVLNKMSLDFILNPSRATPSAQSSMVPTSVPIGDTAPATSERATPSGKFDWSEPAPDSVRSGKESEGTCGSGSLSESSPSKNRSGDNASGERTIRRRWTADEDELLRRAVAEHGARDWVSLAHRYFPARTSKQLRARWVYYLQDPDRKQAPFTDEQDRIILSLAAQLGYNQGHPVKWNLIAQRIGGTHNSQEVKFRFHKLVRRISDKNTQQATEQQLPQIEEKPGPAERK</sequence>
<gene>
    <name evidence="8" type="ORF">FVE85_7113</name>
</gene>
<keyword evidence="9" id="KW-1185">Reference proteome</keyword>
<dbReference type="PROSITE" id="PS50090">
    <property type="entry name" value="MYB_LIKE"/>
    <property type="match status" value="2"/>
</dbReference>
<feature type="compositionally biased region" description="Basic and acidic residues" evidence="5">
    <location>
        <begin position="299"/>
        <end position="309"/>
    </location>
</feature>
<feature type="region of interest" description="Disordered" evidence="5">
    <location>
        <begin position="1"/>
        <end position="81"/>
    </location>
</feature>
<dbReference type="SUPFAM" id="SSF46689">
    <property type="entry name" value="Homeodomain-like"/>
    <property type="match status" value="2"/>
</dbReference>
<dbReference type="InterPro" id="IPR009057">
    <property type="entry name" value="Homeodomain-like_sf"/>
</dbReference>
<comment type="caution">
    <text evidence="8">The sequence shown here is derived from an EMBL/GenBank/DDBJ whole genome shotgun (WGS) entry which is preliminary data.</text>
</comment>
<keyword evidence="1" id="KW-0805">Transcription regulation</keyword>
<feature type="compositionally biased region" description="Pro residues" evidence="5">
    <location>
        <begin position="55"/>
        <end position="64"/>
    </location>
</feature>
<dbReference type="Pfam" id="PF13921">
    <property type="entry name" value="Myb_DNA-bind_6"/>
    <property type="match status" value="1"/>
</dbReference>
<evidence type="ECO:0000256" key="5">
    <source>
        <dbReference type="SAM" id="MobiDB-lite"/>
    </source>
</evidence>
<dbReference type="PROSITE" id="PS51294">
    <property type="entry name" value="HTH_MYB"/>
    <property type="match status" value="1"/>
</dbReference>
<feature type="compositionally biased region" description="Basic and acidic residues" evidence="5">
    <location>
        <begin position="7"/>
        <end position="21"/>
    </location>
</feature>
<dbReference type="InterPro" id="IPR001005">
    <property type="entry name" value="SANT/Myb"/>
</dbReference>
<feature type="compositionally biased region" description="Polar residues" evidence="5">
    <location>
        <begin position="286"/>
        <end position="297"/>
    </location>
</feature>
<dbReference type="AlphaFoldDB" id="A0A5J4Z8Q3"/>
<dbReference type="GO" id="GO:0001006">
    <property type="term" value="F:RNA polymerase III type 3 promoter sequence-specific DNA binding"/>
    <property type="evidence" value="ECO:0007669"/>
    <property type="project" value="TreeGrafter"/>
</dbReference>
<keyword evidence="3" id="KW-0804">Transcription</keyword>
<dbReference type="InterPro" id="IPR051575">
    <property type="entry name" value="Myb-like_DNA-bd"/>
</dbReference>
<organism evidence="8 9">
    <name type="scientific">Porphyridium purpureum</name>
    <name type="common">Red alga</name>
    <name type="synonym">Porphyridium cruentum</name>
    <dbReference type="NCBI Taxonomy" id="35688"/>
    <lineage>
        <taxon>Eukaryota</taxon>
        <taxon>Rhodophyta</taxon>
        <taxon>Bangiophyceae</taxon>
        <taxon>Porphyridiales</taxon>
        <taxon>Porphyridiaceae</taxon>
        <taxon>Porphyridium</taxon>
    </lineage>
</organism>
<name>A0A5J4Z8Q3_PORPP</name>
<feature type="compositionally biased region" description="Pro residues" evidence="5">
    <location>
        <begin position="24"/>
        <end position="33"/>
    </location>
</feature>
<dbReference type="OMA" id="SHEWHQA"/>
<dbReference type="GO" id="GO:0019185">
    <property type="term" value="C:snRNA-activating protein complex"/>
    <property type="evidence" value="ECO:0007669"/>
    <property type="project" value="TreeGrafter"/>
</dbReference>
<dbReference type="GO" id="GO:0000978">
    <property type="term" value="F:RNA polymerase II cis-regulatory region sequence-specific DNA binding"/>
    <property type="evidence" value="ECO:0007669"/>
    <property type="project" value="TreeGrafter"/>
</dbReference>
<dbReference type="GO" id="GO:0042796">
    <property type="term" value="P:snRNA transcription by RNA polymerase III"/>
    <property type="evidence" value="ECO:0007669"/>
    <property type="project" value="TreeGrafter"/>
</dbReference>
<accession>A0A5J4Z8Q3</accession>
<feature type="region of interest" description="Disordered" evidence="5">
    <location>
        <begin position="96"/>
        <end position="174"/>
    </location>
</feature>
<evidence type="ECO:0000313" key="9">
    <source>
        <dbReference type="Proteomes" id="UP000324585"/>
    </source>
</evidence>
<feature type="region of interest" description="Disordered" evidence="5">
    <location>
        <begin position="286"/>
        <end position="309"/>
    </location>
</feature>
<keyword evidence="2" id="KW-0238">DNA-binding</keyword>
<keyword evidence="4" id="KW-0539">Nucleus</keyword>
<evidence type="ECO:0000256" key="2">
    <source>
        <dbReference type="ARBA" id="ARBA00023125"/>
    </source>
</evidence>
<dbReference type="PANTHER" id="PTHR46621">
    <property type="entry name" value="SNRNA-ACTIVATING PROTEIN COMPLEX SUBUNIT 4"/>
    <property type="match status" value="1"/>
</dbReference>
<dbReference type="OrthoDB" id="2143914at2759"/>
<dbReference type="Pfam" id="PF00249">
    <property type="entry name" value="Myb_DNA-binding"/>
    <property type="match status" value="1"/>
</dbReference>
<feature type="domain" description="Myb-like" evidence="6">
    <location>
        <begin position="223"/>
        <end position="280"/>
    </location>
</feature>
<dbReference type="SMART" id="SM00717">
    <property type="entry name" value="SANT"/>
    <property type="match status" value="2"/>
</dbReference>
<feature type="compositionally biased region" description="Polar residues" evidence="5">
    <location>
        <begin position="96"/>
        <end position="106"/>
    </location>
</feature>
<dbReference type="EMBL" id="VRMN01000001">
    <property type="protein sequence ID" value="KAA8499528.1"/>
    <property type="molecule type" value="Genomic_DNA"/>
</dbReference>
<evidence type="ECO:0000259" key="7">
    <source>
        <dbReference type="PROSITE" id="PS51294"/>
    </source>
</evidence>
<dbReference type="GO" id="GO:0042795">
    <property type="term" value="P:snRNA transcription by RNA polymerase II"/>
    <property type="evidence" value="ECO:0007669"/>
    <property type="project" value="TreeGrafter"/>
</dbReference>
<protein>
    <submittedName>
        <fullName evidence="8">Myb-related protein P</fullName>
    </submittedName>
</protein>
<evidence type="ECO:0000256" key="3">
    <source>
        <dbReference type="ARBA" id="ARBA00023163"/>
    </source>
</evidence>
<dbReference type="Gene3D" id="1.10.10.60">
    <property type="entry name" value="Homeodomain-like"/>
    <property type="match status" value="2"/>
</dbReference>
<evidence type="ECO:0000259" key="6">
    <source>
        <dbReference type="PROSITE" id="PS50090"/>
    </source>
</evidence>
<feature type="domain" description="Myb-like" evidence="6">
    <location>
        <begin position="169"/>
        <end position="221"/>
    </location>
</feature>
<reference evidence="9" key="1">
    <citation type="journal article" date="2019" name="Nat. Commun.">
        <title>Expansion of phycobilisome linker gene families in mesophilic red algae.</title>
        <authorList>
            <person name="Lee J."/>
            <person name="Kim D."/>
            <person name="Bhattacharya D."/>
            <person name="Yoon H.S."/>
        </authorList>
    </citation>
    <scope>NUCLEOTIDE SEQUENCE [LARGE SCALE GENOMIC DNA]</scope>
    <source>
        <strain evidence="9">CCMP 1328</strain>
    </source>
</reference>
<evidence type="ECO:0000313" key="8">
    <source>
        <dbReference type="EMBL" id="KAA8499528.1"/>
    </source>
</evidence>
<proteinExistence type="predicted"/>
<dbReference type="CDD" id="cd00167">
    <property type="entry name" value="SANT"/>
    <property type="match status" value="1"/>
</dbReference>
<evidence type="ECO:0000256" key="1">
    <source>
        <dbReference type="ARBA" id="ARBA00023015"/>
    </source>
</evidence>
<evidence type="ECO:0000256" key="4">
    <source>
        <dbReference type="ARBA" id="ARBA00023242"/>
    </source>
</evidence>
<dbReference type="PANTHER" id="PTHR46621:SF1">
    <property type="entry name" value="SNRNA-ACTIVATING PROTEIN COMPLEX SUBUNIT 4"/>
    <property type="match status" value="1"/>
</dbReference>
<dbReference type="InterPro" id="IPR017930">
    <property type="entry name" value="Myb_dom"/>
</dbReference>
<feature type="compositionally biased region" description="Low complexity" evidence="5">
    <location>
        <begin position="146"/>
        <end position="159"/>
    </location>
</feature>
<feature type="domain" description="HTH myb-type" evidence="7">
    <location>
        <begin position="169"/>
        <end position="225"/>
    </location>
</feature>